<evidence type="ECO:0000313" key="5">
    <source>
        <dbReference type="EMBL" id="NMM39538.1"/>
    </source>
</evidence>
<keyword evidence="3" id="KW-0808">Transferase</keyword>
<dbReference type="Gene3D" id="3.40.50.2000">
    <property type="entry name" value="Glycogen Phosphorylase B"/>
    <property type="match status" value="2"/>
</dbReference>
<dbReference type="GO" id="GO:1901135">
    <property type="term" value="P:carbohydrate derivative metabolic process"/>
    <property type="evidence" value="ECO:0007669"/>
    <property type="project" value="UniProtKB-ARBA"/>
</dbReference>
<dbReference type="PANTHER" id="PTHR12526:SF640">
    <property type="entry name" value="COLANIC ACID BIOSYNTHESIS GLYCOSYLTRANSFERASE WCAL-RELATED"/>
    <property type="match status" value="1"/>
</dbReference>
<reference evidence="5" key="1">
    <citation type="submission" date="2020-04" db="EMBL/GenBank/DDBJ databases">
        <title>Genome Sequencing for Pseudoaltermonas arctica.</title>
        <authorList>
            <person name="Elkins N.S."/>
        </authorList>
    </citation>
    <scope>NUCLEOTIDE SEQUENCE [LARGE SCALE GENOMIC DNA]</scope>
    <source>
        <strain evidence="5">NEC-BIFX-2020_0012</strain>
    </source>
</reference>
<dbReference type="CDD" id="cd03801">
    <property type="entry name" value="GT4_PimA-like"/>
    <property type="match status" value="1"/>
</dbReference>
<dbReference type="AlphaFoldDB" id="A0A7Y0DQ31"/>
<dbReference type="RefSeq" id="WP_169018161.1">
    <property type="nucleotide sequence ID" value="NZ_JABBMT010000001.1"/>
</dbReference>
<comment type="caution">
    <text evidence="5">The sequence shown here is derived from an EMBL/GenBank/DDBJ whole genome shotgun (WGS) entry which is preliminary data.</text>
</comment>
<protein>
    <submittedName>
        <fullName evidence="5">Glycosyltransferase family 4 protein</fullName>
    </submittedName>
</protein>
<feature type="domain" description="Glycosyl transferase family 1" evidence="4">
    <location>
        <begin position="173"/>
        <end position="333"/>
    </location>
</feature>
<evidence type="ECO:0000259" key="4">
    <source>
        <dbReference type="Pfam" id="PF00534"/>
    </source>
</evidence>
<dbReference type="InterPro" id="IPR001296">
    <property type="entry name" value="Glyco_trans_1"/>
</dbReference>
<evidence type="ECO:0000256" key="2">
    <source>
        <dbReference type="ARBA" id="ARBA00022676"/>
    </source>
</evidence>
<dbReference type="SUPFAM" id="SSF53756">
    <property type="entry name" value="UDP-Glycosyltransferase/glycogen phosphorylase"/>
    <property type="match status" value="1"/>
</dbReference>
<evidence type="ECO:0000313" key="6">
    <source>
        <dbReference type="Proteomes" id="UP000570493"/>
    </source>
</evidence>
<dbReference type="GO" id="GO:0016757">
    <property type="term" value="F:glycosyltransferase activity"/>
    <property type="evidence" value="ECO:0007669"/>
    <property type="project" value="UniProtKB-KW"/>
</dbReference>
<keyword evidence="6" id="KW-1185">Reference proteome</keyword>
<accession>A0A7Y0DQ31</accession>
<proteinExistence type="inferred from homology"/>
<dbReference type="Pfam" id="PF00534">
    <property type="entry name" value="Glycos_transf_1"/>
    <property type="match status" value="1"/>
</dbReference>
<keyword evidence="2" id="KW-0328">Glycosyltransferase</keyword>
<gene>
    <name evidence="5" type="ORF">HHO47_01415</name>
</gene>
<organism evidence="5 6">
    <name type="scientific">Pseudoalteromonas arctica</name>
    <dbReference type="NCBI Taxonomy" id="394751"/>
    <lineage>
        <taxon>Bacteria</taxon>
        <taxon>Pseudomonadati</taxon>
        <taxon>Pseudomonadota</taxon>
        <taxon>Gammaproteobacteria</taxon>
        <taxon>Alteromonadales</taxon>
        <taxon>Pseudoalteromonadaceae</taxon>
        <taxon>Pseudoalteromonas</taxon>
    </lineage>
</organism>
<evidence type="ECO:0000256" key="1">
    <source>
        <dbReference type="ARBA" id="ARBA00009481"/>
    </source>
</evidence>
<name>A0A7Y0DQ31_9GAMM</name>
<dbReference type="Proteomes" id="UP000570493">
    <property type="component" value="Unassembled WGS sequence"/>
</dbReference>
<comment type="similarity">
    <text evidence="1">Belongs to the glycosyltransferase group 1 family. Glycosyltransferase 4 subfamily.</text>
</comment>
<evidence type="ECO:0000256" key="3">
    <source>
        <dbReference type="ARBA" id="ARBA00022679"/>
    </source>
</evidence>
<dbReference type="EMBL" id="JABBMT010000001">
    <property type="protein sequence ID" value="NMM39538.1"/>
    <property type="molecule type" value="Genomic_DNA"/>
</dbReference>
<sequence>MKKSINLTIATDKNGQGGIATVLNVYESEGFFYNTNTDILVSHSTNTGFGILGQLFNYLLCIIKLVTKLMIYDVGLVHIHMASRGSYTRKSKLIKLIKYFKTKVVLHLHGSEFREFYKNECNELKQAQVRATFNSVDKVIVLSTQWLSWLNTILDDPKKGVVVYNAVPKLEIEKEKTNNFNFIFLGRLGERKGVSDLINAFKGVVKAHPKARLLLGGDGDIKKYQAMVNELGLDECVELLGWVAGDKKINILKLADAYVLPSYNEGFPMGVLEAMSCNIPVIATTAGGIPDAITHNVDGLLIKPGDVEALKSAMEKLIEKPLEAKQMELSAKEKFLNNFSPTVIIPQIQNIYKELGAIK</sequence>
<dbReference type="PANTHER" id="PTHR12526">
    <property type="entry name" value="GLYCOSYLTRANSFERASE"/>
    <property type="match status" value="1"/>
</dbReference>